<protein>
    <submittedName>
        <fullName evidence="1">Uncharacterized protein</fullName>
    </submittedName>
</protein>
<name>A0A6J5KWS8_9CAUD</name>
<reference evidence="1" key="1">
    <citation type="submission" date="2020-04" db="EMBL/GenBank/DDBJ databases">
        <authorList>
            <person name="Chiriac C."/>
            <person name="Salcher M."/>
            <person name="Ghai R."/>
            <person name="Kavagutti S V."/>
        </authorList>
    </citation>
    <scope>NUCLEOTIDE SEQUENCE</scope>
</reference>
<proteinExistence type="predicted"/>
<gene>
    <name evidence="1" type="ORF">UFOVP58_146</name>
</gene>
<organism evidence="1">
    <name type="scientific">uncultured Caudovirales phage</name>
    <dbReference type="NCBI Taxonomy" id="2100421"/>
    <lineage>
        <taxon>Viruses</taxon>
        <taxon>Duplodnaviria</taxon>
        <taxon>Heunggongvirae</taxon>
        <taxon>Uroviricota</taxon>
        <taxon>Caudoviricetes</taxon>
        <taxon>Peduoviridae</taxon>
        <taxon>Maltschvirus</taxon>
        <taxon>Maltschvirus maltsch</taxon>
    </lineage>
</organism>
<sequence length="115" mass="11761">MAAPNLGSLTTITGATSVQTIGTTATAIVANVSASGTVYKIESLYITNTTGATINVTVTFSRAGSPYYIAYQIGVPANATLDVISKPVYVNENDSLQLTGASLGLSAVCSYELMS</sequence>
<dbReference type="EMBL" id="LR796186">
    <property type="protein sequence ID" value="CAB4125467.1"/>
    <property type="molecule type" value="Genomic_DNA"/>
</dbReference>
<accession>A0A6J5KWS8</accession>
<evidence type="ECO:0000313" key="1">
    <source>
        <dbReference type="EMBL" id="CAB4125467.1"/>
    </source>
</evidence>